<dbReference type="GO" id="GO:0005743">
    <property type="term" value="C:mitochondrial inner membrane"/>
    <property type="evidence" value="ECO:0007669"/>
    <property type="project" value="UniProtKB-SubCell"/>
</dbReference>
<dbReference type="GO" id="GO:0045277">
    <property type="term" value="C:respiratory chain complex IV"/>
    <property type="evidence" value="ECO:0007669"/>
    <property type="project" value="InterPro"/>
</dbReference>
<gene>
    <name evidence="11" type="ORF">CUNI_LOCUS18954</name>
</gene>
<comment type="similarity">
    <text evidence="3">Belongs to the cytochrome c oxidase VIIc family.</text>
</comment>
<evidence type="ECO:0000256" key="7">
    <source>
        <dbReference type="ARBA" id="ARBA00022989"/>
    </source>
</evidence>
<dbReference type="PANTHER" id="PTHR13313">
    <property type="entry name" value="CYTOCHROME C OXIDASE SUBUNIT VIIC"/>
    <property type="match status" value="1"/>
</dbReference>
<evidence type="ECO:0000256" key="8">
    <source>
        <dbReference type="ARBA" id="ARBA00023128"/>
    </source>
</evidence>
<protein>
    <submittedName>
        <fullName evidence="11">Uncharacterized protein</fullName>
    </submittedName>
</protein>
<evidence type="ECO:0000256" key="2">
    <source>
        <dbReference type="ARBA" id="ARBA00004673"/>
    </source>
</evidence>
<keyword evidence="9 10" id="KW-0472">Membrane</keyword>
<evidence type="ECO:0000256" key="1">
    <source>
        <dbReference type="ARBA" id="ARBA00004434"/>
    </source>
</evidence>
<dbReference type="Proteomes" id="UP000678393">
    <property type="component" value="Unassembled WGS sequence"/>
</dbReference>
<keyword evidence="7 10" id="KW-1133">Transmembrane helix</keyword>
<dbReference type="OrthoDB" id="9974841at2759"/>
<keyword evidence="6" id="KW-0809">Transit peptide</keyword>
<evidence type="ECO:0000313" key="12">
    <source>
        <dbReference type="Proteomes" id="UP000678393"/>
    </source>
</evidence>
<dbReference type="Gene3D" id="4.10.49.10">
    <property type="entry name" value="Cytochrome c oxidase subunit VIIc"/>
    <property type="match status" value="1"/>
</dbReference>
<dbReference type="SUPFAM" id="SSF81427">
    <property type="entry name" value="Mitochondrial cytochrome c oxidase subunit VIIc (aka VIIIa)"/>
    <property type="match status" value="1"/>
</dbReference>
<keyword evidence="8" id="KW-0496">Mitochondrion</keyword>
<keyword evidence="12" id="KW-1185">Reference proteome</keyword>
<dbReference type="EMBL" id="CAJHNH020006168">
    <property type="protein sequence ID" value="CAG5133396.1"/>
    <property type="molecule type" value="Genomic_DNA"/>
</dbReference>
<comment type="pathway">
    <text evidence="2">Energy metabolism; oxidative phosphorylation.</text>
</comment>
<evidence type="ECO:0000256" key="4">
    <source>
        <dbReference type="ARBA" id="ARBA00022692"/>
    </source>
</evidence>
<dbReference type="Pfam" id="PF02935">
    <property type="entry name" value="COX7C"/>
    <property type="match status" value="1"/>
</dbReference>
<comment type="caution">
    <text evidence="11">The sequence shown here is derived from an EMBL/GenBank/DDBJ whole genome shotgun (WGS) entry which is preliminary data.</text>
</comment>
<dbReference type="AlphaFoldDB" id="A0A8S4A2U2"/>
<dbReference type="PANTHER" id="PTHR13313:SF0">
    <property type="entry name" value="CYTOCHROME C OXIDASE SUBUNIT 7C, MITOCHONDRIAL"/>
    <property type="match status" value="1"/>
</dbReference>
<evidence type="ECO:0000256" key="10">
    <source>
        <dbReference type="SAM" id="Phobius"/>
    </source>
</evidence>
<evidence type="ECO:0000313" key="11">
    <source>
        <dbReference type="EMBL" id="CAG5133396.1"/>
    </source>
</evidence>
<dbReference type="InterPro" id="IPR036636">
    <property type="entry name" value="COX7C/Cox8_sf"/>
</dbReference>
<dbReference type="GO" id="GO:0006123">
    <property type="term" value="P:mitochondrial electron transport, cytochrome c to oxygen"/>
    <property type="evidence" value="ECO:0007669"/>
    <property type="project" value="InterPro"/>
</dbReference>
<proteinExistence type="inferred from homology"/>
<feature type="transmembrane region" description="Helical" evidence="10">
    <location>
        <begin position="54"/>
        <end position="77"/>
    </location>
</feature>
<comment type="subcellular location">
    <subcellularLocation>
        <location evidence="1">Mitochondrion inner membrane</location>
        <topology evidence="1">Single-pass membrane protein</topology>
    </subcellularLocation>
</comment>
<sequence>MATSMRFSFSRYSNYIRSRLPVRRFSTTRRLMSQHWQQEGVPGSNLPFSIKNKYWLTFLTTVYFASALNAPFILLAITLKRIYTPQVELGTQVLSTKFCVDEAEED</sequence>
<evidence type="ECO:0000256" key="5">
    <source>
        <dbReference type="ARBA" id="ARBA00022792"/>
    </source>
</evidence>
<evidence type="ECO:0000256" key="3">
    <source>
        <dbReference type="ARBA" id="ARBA00010514"/>
    </source>
</evidence>
<dbReference type="InterPro" id="IPR004202">
    <property type="entry name" value="COX7C/Cox8"/>
</dbReference>
<name>A0A8S4A2U2_9EUPU</name>
<reference evidence="11" key="1">
    <citation type="submission" date="2021-04" db="EMBL/GenBank/DDBJ databases">
        <authorList>
            <consortium name="Molecular Ecology Group"/>
        </authorList>
    </citation>
    <scope>NUCLEOTIDE SEQUENCE</scope>
</reference>
<organism evidence="11 12">
    <name type="scientific">Candidula unifasciata</name>
    <dbReference type="NCBI Taxonomy" id="100452"/>
    <lineage>
        <taxon>Eukaryota</taxon>
        <taxon>Metazoa</taxon>
        <taxon>Spiralia</taxon>
        <taxon>Lophotrochozoa</taxon>
        <taxon>Mollusca</taxon>
        <taxon>Gastropoda</taxon>
        <taxon>Heterobranchia</taxon>
        <taxon>Euthyneura</taxon>
        <taxon>Panpulmonata</taxon>
        <taxon>Eupulmonata</taxon>
        <taxon>Stylommatophora</taxon>
        <taxon>Helicina</taxon>
        <taxon>Helicoidea</taxon>
        <taxon>Geomitridae</taxon>
        <taxon>Candidula</taxon>
    </lineage>
</organism>
<accession>A0A8S4A2U2</accession>
<keyword evidence="5" id="KW-0999">Mitochondrion inner membrane</keyword>
<keyword evidence="4 10" id="KW-0812">Transmembrane</keyword>
<evidence type="ECO:0000256" key="6">
    <source>
        <dbReference type="ARBA" id="ARBA00022946"/>
    </source>
</evidence>
<evidence type="ECO:0000256" key="9">
    <source>
        <dbReference type="ARBA" id="ARBA00023136"/>
    </source>
</evidence>